<evidence type="ECO:0000313" key="2">
    <source>
        <dbReference type="EMBL" id="ORY30120.1"/>
    </source>
</evidence>
<protein>
    <submittedName>
        <fullName evidence="2">Uncharacterized protein</fullName>
    </submittedName>
</protein>
<feature type="compositionally biased region" description="Polar residues" evidence="1">
    <location>
        <begin position="18"/>
        <end position="31"/>
    </location>
</feature>
<dbReference type="EMBL" id="MCGO01000084">
    <property type="protein sequence ID" value="ORY30120.1"/>
    <property type="molecule type" value="Genomic_DNA"/>
</dbReference>
<evidence type="ECO:0000256" key="1">
    <source>
        <dbReference type="SAM" id="MobiDB-lite"/>
    </source>
</evidence>
<sequence>MIVLSERIPVETRFHSALTSPNHATPSQSPSKPKAVSKHESQLMTCNPFLAWTLIAPFVNGCVEASRLSRTCKDIFEICEDRCIQCRFSRSLFELVADDVCEGALLRHTPLAQQPLNRLMIHAFILGRIIDSVNAASITHLLHHCMRDDPYFSFYSRCTYASIVSYAGLTIFDVYIHIPSNFDLKEYAGGLLLLRCGYDDRLVEFELSIPIIDTPSWLKINQVSQFNLFEYFETAALELIPIFPSSQTDSATNRLSNILKRFLPSLTLKDVINILFNPPTHLFPSQGHMREATFHETPSIKFLHTSSLAKHAFLSDYLLSGKVINELCCRRQNNVTRQVCLILTPNDIASWLPTPILTKFLKTISSNSHIILSDQASVSSLFSQLSLHHGPYKWSFEVELSESSFSVTFDASKSALYRPQMIQTEGKRRLKLFMSNTTMHDPGRVFNQYLCGGIVRDMHASFGVKFGNGDEAKKLLSFLSCASGAACAGERIGMGIWFSWTELIVNNEGECALEFSRLLGVEGILKSALGVINDCCKPRRKELAP</sequence>
<gene>
    <name evidence="2" type="ORF">BCR33DRAFT_792744</name>
</gene>
<proteinExistence type="predicted"/>
<dbReference type="AlphaFoldDB" id="A0A1Y2B6F6"/>
<feature type="region of interest" description="Disordered" evidence="1">
    <location>
        <begin position="18"/>
        <end position="37"/>
    </location>
</feature>
<comment type="caution">
    <text evidence="2">The sequence shown here is derived from an EMBL/GenBank/DDBJ whole genome shotgun (WGS) entry which is preliminary data.</text>
</comment>
<keyword evidence="3" id="KW-1185">Reference proteome</keyword>
<dbReference type="Proteomes" id="UP000193642">
    <property type="component" value="Unassembled WGS sequence"/>
</dbReference>
<name>A0A1Y2B6F6_9FUNG</name>
<evidence type="ECO:0000313" key="3">
    <source>
        <dbReference type="Proteomes" id="UP000193642"/>
    </source>
</evidence>
<accession>A0A1Y2B6F6</accession>
<organism evidence="2 3">
    <name type="scientific">Rhizoclosmatium globosum</name>
    <dbReference type="NCBI Taxonomy" id="329046"/>
    <lineage>
        <taxon>Eukaryota</taxon>
        <taxon>Fungi</taxon>
        <taxon>Fungi incertae sedis</taxon>
        <taxon>Chytridiomycota</taxon>
        <taxon>Chytridiomycota incertae sedis</taxon>
        <taxon>Chytridiomycetes</taxon>
        <taxon>Chytridiales</taxon>
        <taxon>Chytriomycetaceae</taxon>
        <taxon>Rhizoclosmatium</taxon>
    </lineage>
</organism>
<reference evidence="2 3" key="1">
    <citation type="submission" date="2016-07" db="EMBL/GenBank/DDBJ databases">
        <title>Pervasive Adenine N6-methylation of Active Genes in Fungi.</title>
        <authorList>
            <consortium name="DOE Joint Genome Institute"/>
            <person name="Mondo S.J."/>
            <person name="Dannebaum R.O."/>
            <person name="Kuo R.C."/>
            <person name="Labutti K."/>
            <person name="Haridas S."/>
            <person name="Kuo A."/>
            <person name="Salamov A."/>
            <person name="Ahrendt S.R."/>
            <person name="Lipzen A."/>
            <person name="Sullivan W."/>
            <person name="Andreopoulos W.B."/>
            <person name="Clum A."/>
            <person name="Lindquist E."/>
            <person name="Daum C."/>
            <person name="Ramamoorthy G.K."/>
            <person name="Gryganskyi A."/>
            <person name="Culley D."/>
            <person name="Magnuson J.K."/>
            <person name="James T.Y."/>
            <person name="O'Malley M.A."/>
            <person name="Stajich J.E."/>
            <person name="Spatafora J.W."/>
            <person name="Visel A."/>
            <person name="Grigoriev I.V."/>
        </authorList>
    </citation>
    <scope>NUCLEOTIDE SEQUENCE [LARGE SCALE GENOMIC DNA]</scope>
    <source>
        <strain evidence="2 3">JEL800</strain>
    </source>
</reference>